<feature type="compositionally biased region" description="Polar residues" evidence="1">
    <location>
        <begin position="197"/>
        <end position="214"/>
    </location>
</feature>
<evidence type="ECO:0000313" key="7">
    <source>
        <dbReference type="WBParaSite" id="HDID_0000141701-mRNA-1"/>
    </source>
</evidence>
<evidence type="ECO:0000313" key="3">
    <source>
        <dbReference type="EMBL" id="VDL18879.1"/>
    </source>
</evidence>
<gene>
    <name evidence="3" type="ORF">HDID_LOCUS1418</name>
    <name evidence="4" type="ORF">WMSIL1_LOCUS8556</name>
</gene>
<dbReference type="Proteomes" id="UP000274504">
    <property type="component" value="Unassembled WGS sequence"/>
</dbReference>
<reference evidence="4 6" key="3">
    <citation type="submission" date="2019-07" db="EMBL/GenBank/DDBJ databases">
        <authorList>
            <person name="Jastrzebski P J."/>
            <person name="Paukszto L."/>
            <person name="Jastrzebski P J."/>
        </authorList>
    </citation>
    <scope>NUCLEOTIDE SEQUENCE [LARGE SCALE GENOMIC DNA]</scope>
    <source>
        <strain evidence="4 6">WMS-il1</strain>
    </source>
</reference>
<reference evidence="7" key="1">
    <citation type="submission" date="2017-02" db="UniProtKB">
        <authorList>
            <consortium name="WormBaseParasite"/>
        </authorList>
    </citation>
    <scope>IDENTIFICATION</scope>
</reference>
<keyword evidence="2" id="KW-0812">Transmembrane</keyword>
<evidence type="ECO:0000313" key="5">
    <source>
        <dbReference type="Proteomes" id="UP000274504"/>
    </source>
</evidence>
<keyword evidence="6" id="KW-1185">Reference proteome</keyword>
<evidence type="ECO:0000256" key="2">
    <source>
        <dbReference type="SAM" id="Phobius"/>
    </source>
</evidence>
<keyword evidence="2" id="KW-0472">Membrane</keyword>
<sequence>MQQAVDYLLKIRSQLSSLVASYNFTSHAVGTTEDSCIIRHRLIQQRGALMTGLITVQENFIVVIEAQRRRTSGEQTLFQLCDYYLSFLEYVLKCFERGERLLRTYPDVPKREMGKGMLMEPMGSNSTMISDTMAKINEKERAELKTDITSVKLFRNTVKLLRNRLRTGNAIANRVPRLLPIVQAIISKHRATREYRNSSTSESSLYDTPSSSETGGMEETGFKILWFQVENKKLLTFSVVIAAGVVLASVLIVSFVFASIDSERNAM</sequence>
<dbReference type="EMBL" id="UYSG01000261">
    <property type="protein sequence ID" value="VDL18879.1"/>
    <property type="molecule type" value="Genomic_DNA"/>
</dbReference>
<feature type="transmembrane region" description="Helical" evidence="2">
    <location>
        <begin position="234"/>
        <end position="260"/>
    </location>
</feature>
<reference evidence="3 5" key="2">
    <citation type="submission" date="2018-11" db="EMBL/GenBank/DDBJ databases">
        <authorList>
            <consortium name="Pathogen Informatics"/>
        </authorList>
    </citation>
    <scope>NUCLEOTIDE SEQUENCE [LARGE SCALE GENOMIC DNA]</scope>
</reference>
<dbReference type="OrthoDB" id="10521197at2759"/>
<evidence type="ECO:0000256" key="1">
    <source>
        <dbReference type="SAM" id="MobiDB-lite"/>
    </source>
</evidence>
<dbReference type="AlphaFoldDB" id="A0A0R3SAM4"/>
<keyword evidence="2" id="KW-1133">Transmembrane helix</keyword>
<dbReference type="STRING" id="6216.A0A0R3SAM4"/>
<dbReference type="WBParaSite" id="HDID_0000141701-mRNA-1">
    <property type="protein sequence ID" value="HDID_0000141701-mRNA-1"/>
    <property type="gene ID" value="HDID_0000141701"/>
</dbReference>
<protein>
    <submittedName>
        <fullName evidence="7">Peroxisomal membrane protein PEX16</fullName>
    </submittedName>
</protein>
<accession>A0A0R3SAM4</accession>
<organism evidence="7">
    <name type="scientific">Hymenolepis diminuta</name>
    <name type="common">Rat tapeworm</name>
    <dbReference type="NCBI Taxonomy" id="6216"/>
    <lineage>
        <taxon>Eukaryota</taxon>
        <taxon>Metazoa</taxon>
        <taxon>Spiralia</taxon>
        <taxon>Lophotrochozoa</taxon>
        <taxon>Platyhelminthes</taxon>
        <taxon>Cestoda</taxon>
        <taxon>Eucestoda</taxon>
        <taxon>Cyclophyllidea</taxon>
        <taxon>Hymenolepididae</taxon>
        <taxon>Hymenolepis</taxon>
    </lineage>
</organism>
<proteinExistence type="predicted"/>
<dbReference type="EMBL" id="CABIJS010000333">
    <property type="protein sequence ID" value="VUZ49535.1"/>
    <property type="molecule type" value="Genomic_DNA"/>
</dbReference>
<evidence type="ECO:0000313" key="4">
    <source>
        <dbReference type="EMBL" id="VUZ49535.1"/>
    </source>
</evidence>
<dbReference type="Proteomes" id="UP000321570">
    <property type="component" value="Unassembled WGS sequence"/>
</dbReference>
<name>A0A0R3SAM4_HYMDI</name>
<evidence type="ECO:0000313" key="6">
    <source>
        <dbReference type="Proteomes" id="UP000321570"/>
    </source>
</evidence>
<feature type="region of interest" description="Disordered" evidence="1">
    <location>
        <begin position="193"/>
        <end position="215"/>
    </location>
</feature>